<dbReference type="EMBL" id="CP003600">
    <property type="protein sequence ID" value="AFY96632.1"/>
    <property type="molecule type" value="Genomic_DNA"/>
</dbReference>
<keyword evidence="1" id="KW-1133">Transmembrane helix</keyword>
<gene>
    <name evidence="2" type="ORF">Cha6605_5776</name>
</gene>
<proteinExistence type="predicted"/>
<keyword evidence="1" id="KW-0472">Membrane</keyword>
<name>K9UNF0_CHAP6</name>
<evidence type="ECO:0000313" key="2">
    <source>
        <dbReference type="EMBL" id="AFY96632.1"/>
    </source>
</evidence>
<organism evidence="2 3">
    <name type="scientific">Chamaesiphon minutus (strain ATCC 27169 / PCC 6605)</name>
    <dbReference type="NCBI Taxonomy" id="1173020"/>
    <lineage>
        <taxon>Bacteria</taxon>
        <taxon>Bacillati</taxon>
        <taxon>Cyanobacteriota</taxon>
        <taxon>Cyanophyceae</taxon>
        <taxon>Gomontiellales</taxon>
        <taxon>Chamaesiphonaceae</taxon>
        <taxon>Chamaesiphon</taxon>
    </lineage>
</organism>
<dbReference type="Proteomes" id="UP000010366">
    <property type="component" value="Chromosome"/>
</dbReference>
<dbReference type="eggNOG" id="ENOG5033M4W">
    <property type="taxonomic scope" value="Bacteria"/>
</dbReference>
<accession>K9UNF0</accession>
<sequence>MVRRTDLRMKSLLTIRSLLQTMITLASASLGFVSALAWNDAIKATFKKLLPEGDSLPALYTYAAVATILAITVVGTLSWIAAKIGGEAIINREVDG</sequence>
<keyword evidence="1" id="KW-0812">Transmembrane</keyword>
<feature type="transmembrane region" description="Helical" evidence="1">
    <location>
        <begin position="59"/>
        <end position="82"/>
    </location>
</feature>
<dbReference type="HOGENOM" id="CLU_2354657_0_0_3"/>
<protein>
    <submittedName>
        <fullName evidence="2">Uncharacterized protein</fullName>
    </submittedName>
</protein>
<evidence type="ECO:0000256" key="1">
    <source>
        <dbReference type="SAM" id="Phobius"/>
    </source>
</evidence>
<dbReference type="Pfam" id="PF18898">
    <property type="entry name" value="DUF5654"/>
    <property type="match status" value="1"/>
</dbReference>
<dbReference type="KEGG" id="cmp:Cha6605_5776"/>
<reference evidence="2 3" key="1">
    <citation type="submission" date="2012-05" db="EMBL/GenBank/DDBJ databases">
        <title>Finished chromosome of genome of Chamaesiphon sp. PCC 6605.</title>
        <authorList>
            <consortium name="US DOE Joint Genome Institute"/>
            <person name="Gugger M."/>
            <person name="Coursin T."/>
            <person name="Rippka R."/>
            <person name="Tandeau De Marsac N."/>
            <person name="Huntemann M."/>
            <person name="Wei C.-L."/>
            <person name="Han J."/>
            <person name="Detter J.C."/>
            <person name="Han C."/>
            <person name="Tapia R."/>
            <person name="Chen A."/>
            <person name="Kyrpides N."/>
            <person name="Mavromatis K."/>
            <person name="Markowitz V."/>
            <person name="Szeto E."/>
            <person name="Ivanova N."/>
            <person name="Pagani I."/>
            <person name="Pati A."/>
            <person name="Goodwin L."/>
            <person name="Nordberg H.P."/>
            <person name="Cantor M.N."/>
            <person name="Hua S.X."/>
            <person name="Woyke T."/>
            <person name="Kerfeld C.A."/>
        </authorList>
    </citation>
    <scope>NUCLEOTIDE SEQUENCE [LARGE SCALE GENOMIC DNA]</scope>
    <source>
        <strain evidence="3">ATCC 27169 / PCC 6605</strain>
    </source>
</reference>
<feature type="transmembrane region" description="Helical" evidence="1">
    <location>
        <begin position="21"/>
        <end position="39"/>
    </location>
</feature>
<dbReference type="AlphaFoldDB" id="K9UNF0"/>
<evidence type="ECO:0000313" key="3">
    <source>
        <dbReference type="Proteomes" id="UP000010366"/>
    </source>
</evidence>
<dbReference type="RefSeq" id="WP_015162707.1">
    <property type="nucleotide sequence ID" value="NC_019697.1"/>
</dbReference>
<dbReference type="InterPro" id="IPR043713">
    <property type="entry name" value="DUF5654"/>
</dbReference>
<keyword evidence="3" id="KW-1185">Reference proteome</keyword>